<keyword evidence="1" id="KW-0812">Transmembrane</keyword>
<protein>
    <submittedName>
        <fullName evidence="2">Uncharacterized protein</fullName>
    </submittedName>
</protein>
<feature type="transmembrane region" description="Helical" evidence="1">
    <location>
        <begin position="21"/>
        <end position="43"/>
    </location>
</feature>
<name>A0ABC9DAA5_9POAL</name>
<gene>
    <name evidence="2" type="ORF">URODEC1_LOCUS83303</name>
</gene>
<dbReference type="EMBL" id="OZ075142">
    <property type="protein sequence ID" value="CAL5034919.1"/>
    <property type="molecule type" value="Genomic_DNA"/>
</dbReference>
<proteinExistence type="predicted"/>
<evidence type="ECO:0000256" key="1">
    <source>
        <dbReference type="SAM" id="Phobius"/>
    </source>
</evidence>
<keyword evidence="1" id="KW-1133">Transmembrane helix</keyword>
<organism evidence="2 3">
    <name type="scientific">Urochloa decumbens</name>
    <dbReference type="NCBI Taxonomy" id="240449"/>
    <lineage>
        <taxon>Eukaryota</taxon>
        <taxon>Viridiplantae</taxon>
        <taxon>Streptophyta</taxon>
        <taxon>Embryophyta</taxon>
        <taxon>Tracheophyta</taxon>
        <taxon>Spermatophyta</taxon>
        <taxon>Magnoliopsida</taxon>
        <taxon>Liliopsida</taxon>
        <taxon>Poales</taxon>
        <taxon>Poaceae</taxon>
        <taxon>PACMAD clade</taxon>
        <taxon>Panicoideae</taxon>
        <taxon>Panicodae</taxon>
        <taxon>Paniceae</taxon>
        <taxon>Melinidinae</taxon>
        <taxon>Urochloa</taxon>
    </lineage>
</organism>
<accession>A0ABC9DAA5</accession>
<keyword evidence="1" id="KW-0472">Membrane</keyword>
<evidence type="ECO:0000313" key="2">
    <source>
        <dbReference type="EMBL" id="CAL5034919.1"/>
    </source>
</evidence>
<keyword evidence="3" id="KW-1185">Reference proteome</keyword>
<dbReference type="Proteomes" id="UP001497457">
    <property type="component" value="Chromosome 32b"/>
</dbReference>
<evidence type="ECO:0000313" key="3">
    <source>
        <dbReference type="Proteomes" id="UP001497457"/>
    </source>
</evidence>
<sequence length="233" mass="25568">MVHTEADTGKTRSSCRYPVRCAVAAVMTVLIVAITLNTVKLILYQRSHQHDPALSLSVARGLVYVKRAAAAATHPPALLFYLGVRISNARGNDGFRYYAADMTACLFVKNTPAAEAPDRDAVCCFHQGAFIKAVEQQARHYFLMEAKGTRGGTMNSSHFDNLYRKGGSLDGVVLRLEGTFVAERSSRWNYTTSRDINYCGPLSISGLEADEDELLDHNYDLPCTTVKVGNKGL</sequence>
<dbReference type="AlphaFoldDB" id="A0ABC9DAA5"/>
<reference evidence="2" key="1">
    <citation type="submission" date="2024-10" db="EMBL/GenBank/DDBJ databases">
        <authorList>
            <person name="Ryan C."/>
        </authorList>
    </citation>
    <scope>NUCLEOTIDE SEQUENCE [LARGE SCALE GENOMIC DNA]</scope>
</reference>